<dbReference type="OrthoDB" id="10057873at2759"/>
<comment type="caution">
    <text evidence="1">The sequence shown here is derived from an EMBL/GenBank/DDBJ whole genome shotgun (WGS) entry which is preliminary data.</text>
</comment>
<dbReference type="InterPro" id="IPR012337">
    <property type="entry name" value="RNaseH-like_sf"/>
</dbReference>
<evidence type="ECO:0000313" key="2">
    <source>
        <dbReference type="Proteomes" id="UP000299102"/>
    </source>
</evidence>
<dbReference type="AlphaFoldDB" id="A0A4C1ZHP6"/>
<dbReference type="SUPFAM" id="SSF53098">
    <property type="entry name" value="Ribonuclease H-like"/>
    <property type="match status" value="1"/>
</dbReference>
<dbReference type="PANTHER" id="PTHR47501">
    <property type="entry name" value="TRANSPOSASE-RELATED"/>
    <property type="match status" value="1"/>
</dbReference>
<protein>
    <submittedName>
        <fullName evidence="1">AC transposase</fullName>
    </submittedName>
</protein>
<dbReference type="PANTHER" id="PTHR47501:SF5">
    <property type="entry name" value="HAT C-TERMINAL DIMERISATION DOMAIN-CONTAINING PROTEIN"/>
    <property type="match status" value="1"/>
</dbReference>
<dbReference type="EMBL" id="BGZK01001776">
    <property type="protein sequence ID" value="GBP86137.1"/>
    <property type="molecule type" value="Genomic_DNA"/>
</dbReference>
<proteinExistence type="predicted"/>
<organism evidence="1 2">
    <name type="scientific">Eumeta variegata</name>
    <name type="common">Bagworm moth</name>
    <name type="synonym">Eumeta japonica</name>
    <dbReference type="NCBI Taxonomy" id="151549"/>
    <lineage>
        <taxon>Eukaryota</taxon>
        <taxon>Metazoa</taxon>
        <taxon>Ecdysozoa</taxon>
        <taxon>Arthropoda</taxon>
        <taxon>Hexapoda</taxon>
        <taxon>Insecta</taxon>
        <taxon>Pterygota</taxon>
        <taxon>Neoptera</taxon>
        <taxon>Endopterygota</taxon>
        <taxon>Lepidoptera</taxon>
        <taxon>Glossata</taxon>
        <taxon>Ditrysia</taxon>
        <taxon>Tineoidea</taxon>
        <taxon>Psychidae</taxon>
        <taxon>Oiketicinae</taxon>
        <taxon>Eumeta</taxon>
    </lineage>
</organism>
<dbReference type="Proteomes" id="UP000299102">
    <property type="component" value="Unassembled WGS sequence"/>
</dbReference>
<name>A0A4C1ZHP6_EUMVA</name>
<dbReference type="STRING" id="151549.A0A4C1ZHP6"/>
<gene>
    <name evidence="1" type="ORF">EVAR_62299_1</name>
</gene>
<reference evidence="1 2" key="1">
    <citation type="journal article" date="2019" name="Commun. Biol.">
        <title>The bagworm genome reveals a unique fibroin gene that provides high tensile strength.</title>
        <authorList>
            <person name="Kono N."/>
            <person name="Nakamura H."/>
            <person name="Ohtoshi R."/>
            <person name="Tomita M."/>
            <person name="Numata K."/>
            <person name="Arakawa K."/>
        </authorList>
    </citation>
    <scope>NUCLEOTIDE SEQUENCE [LARGE SCALE GENOMIC DNA]</scope>
</reference>
<keyword evidence="2" id="KW-1185">Reference proteome</keyword>
<evidence type="ECO:0000313" key="1">
    <source>
        <dbReference type="EMBL" id="GBP86137.1"/>
    </source>
</evidence>
<accession>A0A4C1ZHP6</accession>
<sequence length="396" mass="44914">MSNRLYRVDPLCGAAFVAAADFRLQPAHPPAPADSEEDSVMSLNESNFVAGTSNSSANEASFGTLDSNSQSKSVVFDGTFFKYVPEKSSDSKTVAICVKCLPKKTVHIKGHRNSSSNFVSHLKRIHGSTVVEEYRKHQDVSKKQKKRKVGTSFCKNSEATLKVKGPVSQEDFERDFVNFFIHSMIPLRAIENPYFIRMIDNLDTNNNVKIPSRRCLRKKIAHYFFEQKCEIKKQLETAKHFCTTTDIWSGKKRSFLGVTIHWIDQNLERKSASIACRRFKGVHSFNRIKDLLLDIYCDFELDTSKVEATVTDNGSNFVKAFQMFGVNSKSILVSISTNDDETVTISDSTDSESEDEIQPNFNDPLFNDDIMLNDERLEDDTEEICYRIITDVALTR</sequence>